<dbReference type="PANTHER" id="PTHR43047">
    <property type="entry name" value="TWO-COMPONENT HISTIDINE PROTEIN KINASE"/>
    <property type="match status" value="1"/>
</dbReference>
<feature type="domain" description="Response regulatory" evidence="9">
    <location>
        <begin position="525"/>
        <end position="638"/>
    </location>
</feature>
<dbReference type="InterPro" id="IPR003661">
    <property type="entry name" value="HisK_dim/P_dom"/>
</dbReference>
<name>A0ABV0G8W4_9BURK</name>
<dbReference type="Pfam" id="PF00072">
    <property type="entry name" value="Response_reg"/>
    <property type="match status" value="1"/>
</dbReference>
<dbReference type="SUPFAM" id="SSF55874">
    <property type="entry name" value="ATPase domain of HSP90 chaperone/DNA topoisomerase II/histidine kinase"/>
    <property type="match status" value="1"/>
</dbReference>
<evidence type="ECO:0000259" key="8">
    <source>
        <dbReference type="PROSITE" id="PS50109"/>
    </source>
</evidence>
<dbReference type="CDD" id="cd00082">
    <property type="entry name" value="HisKA"/>
    <property type="match status" value="1"/>
</dbReference>
<keyword evidence="7" id="KW-0472">Membrane</keyword>
<organism evidence="10 11">
    <name type="scientific">Roseateles flavus</name>
    <dbReference type="NCBI Taxonomy" id="3149041"/>
    <lineage>
        <taxon>Bacteria</taxon>
        <taxon>Pseudomonadati</taxon>
        <taxon>Pseudomonadota</taxon>
        <taxon>Betaproteobacteria</taxon>
        <taxon>Burkholderiales</taxon>
        <taxon>Sphaerotilaceae</taxon>
        <taxon>Roseateles</taxon>
    </lineage>
</organism>
<dbReference type="InterPro" id="IPR036097">
    <property type="entry name" value="HisK_dim/P_sf"/>
</dbReference>
<evidence type="ECO:0000259" key="9">
    <source>
        <dbReference type="PROSITE" id="PS50110"/>
    </source>
</evidence>
<dbReference type="CDD" id="cd01007">
    <property type="entry name" value="PBP2_BvgS_HisK_like"/>
    <property type="match status" value="1"/>
</dbReference>
<dbReference type="Gene3D" id="3.40.190.10">
    <property type="entry name" value="Periplasmic binding protein-like II"/>
    <property type="match status" value="2"/>
</dbReference>
<dbReference type="SMART" id="SM00388">
    <property type="entry name" value="HisKA"/>
    <property type="match status" value="1"/>
</dbReference>
<keyword evidence="3 6" id="KW-0597">Phosphoprotein</keyword>
<keyword evidence="7" id="KW-1133">Transmembrane helix</keyword>
<evidence type="ECO:0000256" key="5">
    <source>
        <dbReference type="ARBA" id="ARBA00022777"/>
    </source>
</evidence>
<dbReference type="SUPFAM" id="SSF47384">
    <property type="entry name" value="Homodimeric domain of signal transducing histidine kinase"/>
    <property type="match status" value="1"/>
</dbReference>
<feature type="transmembrane region" description="Helical" evidence="7">
    <location>
        <begin position="239"/>
        <end position="261"/>
    </location>
</feature>
<dbReference type="PANTHER" id="PTHR43047:SF72">
    <property type="entry name" value="OSMOSENSING HISTIDINE PROTEIN KINASE SLN1"/>
    <property type="match status" value="1"/>
</dbReference>
<dbReference type="Gene3D" id="1.10.287.130">
    <property type="match status" value="1"/>
</dbReference>
<dbReference type="InterPro" id="IPR001789">
    <property type="entry name" value="Sig_transdc_resp-reg_receiver"/>
</dbReference>
<keyword evidence="11" id="KW-1185">Reference proteome</keyword>
<evidence type="ECO:0000313" key="10">
    <source>
        <dbReference type="EMBL" id="MEO3711480.1"/>
    </source>
</evidence>
<feature type="domain" description="Histidine kinase" evidence="8">
    <location>
        <begin position="291"/>
        <end position="510"/>
    </location>
</feature>
<evidence type="ECO:0000256" key="3">
    <source>
        <dbReference type="ARBA" id="ARBA00022553"/>
    </source>
</evidence>
<comment type="catalytic activity">
    <reaction evidence="1">
        <text>ATP + protein L-histidine = ADP + protein N-phospho-L-histidine.</text>
        <dbReference type="EC" id="2.7.13.3"/>
    </reaction>
</comment>
<dbReference type="Pfam" id="PF00497">
    <property type="entry name" value="SBP_bac_3"/>
    <property type="match status" value="1"/>
</dbReference>
<dbReference type="Pfam" id="PF02518">
    <property type="entry name" value="HATPase_c"/>
    <property type="match status" value="1"/>
</dbReference>
<evidence type="ECO:0000256" key="2">
    <source>
        <dbReference type="ARBA" id="ARBA00012438"/>
    </source>
</evidence>
<evidence type="ECO:0000256" key="4">
    <source>
        <dbReference type="ARBA" id="ARBA00022679"/>
    </source>
</evidence>
<dbReference type="InterPro" id="IPR004358">
    <property type="entry name" value="Sig_transdc_His_kin-like_C"/>
</dbReference>
<dbReference type="InterPro" id="IPR003594">
    <property type="entry name" value="HATPase_dom"/>
</dbReference>
<dbReference type="SMART" id="SM00448">
    <property type="entry name" value="REC"/>
    <property type="match status" value="1"/>
</dbReference>
<dbReference type="InterPro" id="IPR001638">
    <property type="entry name" value="Solute-binding_3/MltF_N"/>
</dbReference>
<dbReference type="Gene3D" id="3.30.565.10">
    <property type="entry name" value="Histidine kinase-like ATPase, C-terminal domain"/>
    <property type="match status" value="1"/>
</dbReference>
<dbReference type="SMART" id="SM00062">
    <property type="entry name" value="PBPb"/>
    <property type="match status" value="1"/>
</dbReference>
<protein>
    <recommendedName>
        <fullName evidence="2">histidine kinase</fullName>
        <ecNumber evidence="2">2.7.13.3</ecNumber>
    </recommendedName>
</protein>
<keyword evidence="7" id="KW-0812">Transmembrane</keyword>
<dbReference type="CDD" id="cd00156">
    <property type="entry name" value="REC"/>
    <property type="match status" value="1"/>
</dbReference>
<dbReference type="SUPFAM" id="SSF53850">
    <property type="entry name" value="Periplasmic binding protein-like II"/>
    <property type="match status" value="1"/>
</dbReference>
<dbReference type="PROSITE" id="PS50109">
    <property type="entry name" value="HIS_KIN"/>
    <property type="match status" value="1"/>
</dbReference>
<gene>
    <name evidence="10" type="ORF">ABDJ40_01725</name>
</gene>
<dbReference type="RefSeq" id="WP_347605299.1">
    <property type="nucleotide sequence ID" value="NZ_JBDPZC010000001.1"/>
</dbReference>
<sequence>MDAAAVGEIRVAYDAGFAPISYAAEDGEAKGLAVEIFRRTAEAAKIKYRLTAFPSFGTALAALKSGQADVVLAAVRSPERLEFATFVGPYYTSPSALVSRLDGGGWPSLDTLANGSLAIDQDHYLIPVIQREHPRLLLRVVPSVEQVLVAVADGRAEAGLANVEFAAAQIATRYAGRLQVSGTVDRHPSDLSFMVRADRPDVEAALRMGLTAVPERERHMLANALLRTKIPTGLQWRDVALTVAPFFAGLLGLLLATLLYARRLKLAREELRLQRDLARNEAQAKAAFLADVGHDVRTPLAALAKGLQLLQREPLGDKGRDMVGVLRGSAERLVELLNGLLDIARLEMGRLELMRRPGDLLQLVNEAVEQFRPMATARNLDLRVELPKHLPLLMLDSARTAQVVNNLLSNALKFTEQGFVRVTMTAKPVSVRLWKITLVVADTGVGMDETTRVRLFERFRQGPDAQRLHGGHGLGMSIVSQILQLAQGRVDVRSTPGQGTEVEVAVLMEEANQTEPLSRAQAARSVLLVDDDAVAQIVLGEQLRSKGFEVSVAATAEEALQRLHEGGIDVLISDANLGVDSSGLALAAQAKGGANGAGLRVLILSGDAGPQSLPPSIDGWVQKPVSPADESWMQEVSRLLNVGNPQAASSS</sequence>
<keyword evidence="4" id="KW-0808">Transferase</keyword>
<feature type="modified residue" description="4-aspartylphosphate" evidence="6">
    <location>
        <position position="574"/>
    </location>
</feature>
<dbReference type="InterPro" id="IPR005467">
    <property type="entry name" value="His_kinase_dom"/>
</dbReference>
<dbReference type="EC" id="2.7.13.3" evidence="2"/>
<dbReference type="PROSITE" id="PS50110">
    <property type="entry name" value="RESPONSE_REGULATORY"/>
    <property type="match status" value="1"/>
</dbReference>
<dbReference type="EMBL" id="JBDPZC010000001">
    <property type="protein sequence ID" value="MEO3711480.1"/>
    <property type="molecule type" value="Genomic_DNA"/>
</dbReference>
<dbReference type="Proteomes" id="UP001462640">
    <property type="component" value="Unassembled WGS sequence"/>
</dbReference>
<dbReference type="Gene3D" id="3.40.50.2300">
    <property type="match status" value="1"/>
</dbReference>
<evidence type="ECO:0000313" key="11">
    <source>
        <dbReference type="Proteomes" id="UP001462640"/>
    </source>
</evidence>
<keyword evidence="5" id="KW-0418">Kinase</keyword>
<dbReference type="Pfam" id="PF00512">
    <property type="entry name" value="HisKA"/>
    <property type="match status" value="1"/>
</dbReference>
<proteinExistence type="predicted"/>
<dbReference type="SUPFAM" id="SSF52172">
    <property type="entry name" value="CheY-like"/>
    <property type="match status" value="1"/>
</dbReference>
<comment type="caution">
    <text evidence="10">The sequence shown here is derived from an EMBL/GenBank/DDBJ whole genome shotgun (WGS) entry which is preliminary data.</text>
</comment>
<evidence type="ECO:0000256" key="7">
    <source>
        <dbReference type="SAM" id="Phobius"/>
    </source>
</evidence>
<evidence type="ECO:0000256" key="1">
    <source>
        <dbReference type="ARBA" id="ARBA00000085"/>
    </source>
</evidence>
<dbReference type="PRINTS" id="PR00344">
    <property type="entry name" value="BCTRLSENSOR"/>
</dbReference>
<accession>A0ABV0G8W4</accession>
<dbReference type="InterPro" id="IPR036890">
    <property type="entry name" value="HATPase_C_sf"/>
</dbReference>
<dbReference type="SMART" id="SM00387">
    <property type="entry name" value="HATPase_c"/>
    <property type="match status" value="1"/>
</dbReference>
<reference evidence="10 11" key="1">
    <citation type="submission" date="2024-05" db="EMBL/GenBank/DDBJ databases">
        <title>Roseateles sp. 2.12 16S ribosomal RNA gene Genome sequencing and assembly.</title>
        <authorList>
            <person name="Woo H."/>
        </authorList>
    </citation>
    <scope>NUCLEOTIDE SEQUENCE [LARGE SCALE GENOMIC DNA]</scope>
    <source>
        <strain evidence="10 11">2.12</strain>
    </source>
</reference>
<evidence type="ECO:0000256" key="6">
    <source>
        <dbReference type="PROSITE-ProRule" id="PRU00169"/>
    </source>
</evidence>
<dbReference type="InterPro" id="IPR011006">
    <property type="entry name" value="CheY-like_superfamily"/>
</dbReference>